<dbReference type="EMBL" id="BARW01005985">
    <property type="protein sequence ID" value="GAI84996.1"/>
    <property type="molecule type" value="Genomic_DNA"/>
</dbReference>
<sequence>MDFILTDKKTGEIKDVITDENHITDEGLKYVFDRLVPGLIQRTELSHIAVGIGEFNEAALEYQTFEMTDSDNPYPQLLPDGSPDTTSIWNGLQTETARSSLIHKSVPEGTSSAVLVAEFGASAAYYNNFDEFTRGQAQSITEAGLFASNFEISRWSGKPLYFHASDNDFELTTVRETKLDNPLKLLSGDSADFNITSVIVLHKDTDFIYEENKDYMLDRTKKVLSRVRDGRIAVNDFMRITIRARSMVATKHFFLARDPTHANDSDLDSNHTVYGYSYDGPTDSASSQSDEFNILTQQQAVFPTTTFAPEGDVRNIINVAGKAGINTINPTSAQVGEFRSFTKPSLYHMVPIYPFGKDTDSFTLDIENPKDFSPDALKKLSDSKEPGGVIRTSRLKGSKIKAHRQRGPFSPLTDLFHDFSQDEGEEWFIPESEGADVKKGRVVDDGAYYIIPEESTERSEENRITFDSIRRNRTSHTHPTIQIAPRSKLPVHSFVYDIRNISETDTIKFKWRGLSLKNNKPIRTRFFARYFSKRR</sequence>
<name>X1T0V5_9ZZZZ</name>
<evidence type="ECO:0000313" key="1">
    <source>
        <dbReference type="EMBL" id="GAI84996.1"/>
    </source>
</evidence>
<accession>X1T0V5</accession>
<organism evidence="1">
    <name type="scientific">marine sediment metagenome</name>
    <dbReference type="NCBI Taxonomy" id="412755"/>
    <lineage>
        <taxon>unclassified sequences</taxon>
        <taxon>metagenomes</taxon>
        <taxon>ecological metagenomes</taxon>
    </lineage>
</organism>
<dbReference type="AlphaFoldDB" id="X1T0V5"/>
<comment type="caution">
    <text evidence="1">The sequence shown here is derived from an EMBL/GenBank/DDBJ whole genome shotgun (WGS) entry which is preliminary data.</text>
</comment>
<gene>
    <name evidence="1" type="ORF">S12H4_12504</name>
</gene>
<reference evidence="1" key="1">
    <citation type="journal article" date="2014" name="Front. Microbiol.">
        <title>High frequency of phylogenetically diverse reductive dehalogenase-homologous genes in deep subseafloor sedimentary metagenomes.</title>
        <authorList>
            <person name="Kawai M."/>
            <person name="Futagami T."/>
            <person name="Toyoda A."/>
            <person name="Takaki Y."/>
            <person name="Nishi S."/>
            <person name="Hori S."/>
            <person name="Arai W."/>
            <person name="Tsubouchi T."/>
            <person name="Morono Y."/>
            <person name="Uchiyama I."/>
            <person name="Ito T."/>
            <person name="Fujiyama A."/>
            <person name="Inagaki F."/>
            <person name="Takami H."/>
        </authorList>
    </citation>
    <scope>NUCLEOTIDE SEQUENCE</scope>
    <source>
        <strain evidence="1">Expedition CK06-06</strain>
    </source>
</reference>
<proteinExistence type="predicted"/>
<protein>
    <submittedName>
        <fullName evidence="1">Uncharacterized protein</fullName>
    </submittedName>
</protein>
<feature type="non-terminal residue" evidence="1">
    <location>
        <position position="535"/>
    </location>
</feature>